<keyword evidence="6" id="KW-0521">NADP</keyword>
<dbReference type="EC" id="2.4.2.31" evidence="6"/>
<feature type="non-terminal residue" evidence="7">
    <location>
        <position position="315"/>
    </location>
</feature>
<accession>A0A816B3C5</accession>
<evidence type="ECO:0000256" key="2">
    <source>
        <dbReference type="ARBA" id="ARBA00022676"/>
    </source>
</evidence>
<evidence type="ECO:0000256" key="3">
    <source>
        <dbReference type="ARBA" id="ARBA00022679"/>
    </source>
</evidence>
<comment type="similarity">
    <text evidence="1 6">Belongs to the Arg-specific ADP-ribosyltransferase family.</text>
</comment>
<dbReference type="AlphaFoldDB" id="A0A816B3C5"/>
<evidence type="ECO:0000313" key="8">
    <source>
        <dbReference type="Proteomes" id="UP000663828"/>
    </source>
</evidence>
<keyword evidence="8" id="KW-1185">Reference proteome</keyword>
<evidence type="ECO:0000256" key="4">
    <source>
        <dbReference type="ARBA" id="ARBA00022695"/>
    </source>
</evidence>
<dbReference type="Pfam" id="PF01129">
    <property type="entry name" value="ART"/>
    <property type="match status" value="1"/>
</dbReference>
<reference evidence="7" key="1">
    <citation type="submission" date="2021-02" db="EMBL/GenBank/DDBJ databases">
        <authorList>
            <person name="Nowell W R."/>
        </authorList>
    </citation>
    <scope>NUCLEOTIDE SEQUENCE</scope>
</reference>
<dbReference type="PROSITE" id="PS51996">
    <property type="entry name" value="TR_MART"/>
    <property type="match status" value="1"/>
</dbReference>
<keyword evidence="2 6" id="KW-0328">Glycosyltransferase</keyword>
<keyword evidence="6" id="KW-0520">NAD</keyword>
<keyword evidence="3 6" id="KW-0808">Transferase</keyword>
<evidence type="ECO:0000256" key="5">
    <source>
        <dbReference type="ARBA" id="ARBA00047597"/>
    </source>
</evidence>
<protein>
    <recommendedName>
        <fullName evidence="6">NAD(P)(+)--arginine ADP-ribosyltransferase</fullName>
        <ecNumber evidence="6">2.4.2.31</ecNumber>
    </recommendedName>
    <alternativeName>
        <fullName evidence="6">Mono(ADP-ribosyl)transferase</fullName>
    </alternativeName>
</protein>
<gene>
    <name evidence="7" type="ORF">XAT740_LOCUS48173</name>
</gene>
<comment type="caution">
    <text evidence="7">The sequence shown here is derived from an EMBL/GenBank/DDBJ whole genome shotgun (WGS) entry which is preliminary data.</text>
</comment>
<keyword evidence="4" id="KW-0548">Nucleotidyltransferase</keyword>
<dbReference type="Gene3D" id="3.90.176.10">
    <property type="entry name" value="Toxin ADP-ribosyltransferase, Chain A, domain 1"/>
    <property type="match status" value="1"/>
</dbReference>
<dbReference type="GO" id="GO:0106274">
    <property type="term" value="F:NAD+-protein-arginine ADP-ribosyltransferase activity"/>
    <property type="evidence" value="ECO:0007669"/>
    <property type="project" value="UniProtKB-EC"/>
</dbReference>
<dbReference type="InterPro" id="IPR000768">
    <property type="entry name" value="ART"/>
</dbReference>
<evidence type="ECO:0000256" key="6">
    <source>
        <dbReference type="RuleBase" id="RU361228"/>
    </source>
</evidence>
<dbReference type="SUPFAM" id="SSF56399">
    <property type="entry name" value="ADP-ribosylation"/>
    <property type="match status" value="1"/>
</dbReference>
<dbReference type="GO" id="GO:0016779">
    <property type="term" value="F:nucleotidyltransferase activity"/>
    <property type="evidence" value="ECO:0007669"/>
    <property type="project" value="UniProtKB-KW"/>
</dbReference>
<comment type="catalytic activity">
    <reaction evidence="5 6">
        <text>L-arginyl-[protein] + NAD(+) = N(omega)-(ADP-D-ribosyl)-L-arginyl-[protein] + nicotinamide + H(+)</text>
        <dbReference type="Rhea" id="RHEA:19149"/>
        <dbReference type="Rhea" id="RHEA-COMP:10532"/>
        <dbReference type="Rhea" id="RHEA-COMP:15087"/>
        <dbReference type="ChEBI" id="CHEBI:15378"/>
        <dbReference type="ChEBI" id="CHEBI:17154"/>
        <dbReference type="ChEBI" id="CHEBI:29965"/>
        <dbReference type="ChEBI" id="CHEBI:57540"/>
        <dbReference type="ChEBI" id="CHEBI:142554"/>
        <dbReference type="EC" id="2.4.2.31"/>
    </reaction>
</comment>
<evidence type="ECO:0000256" key="1">
    <source>
        <dbReference type="ARBA" id="ARBA00009558"/>
    </source>
</evidence>
<dbReference type="Proteomes" id="UP000663828">
    <property type="component" value="Unassembled WGS sequence"/>
</dbReference>
<proteinExistence type="inferred from homology"/>
<name>A0A816B3C5_ADIRI</name>
<dbReference type="EMBL" id="CAJNOR010006855">
    <property type="protein sequence ID" value="CAF1605041.1"/>
    <property type="molecule type" value="Genomic_DNA"/>
</dbReference>
<sequence length="315" mass="35694">MDKYKHLQPDNCFIPNHETILSRQTRTTKNIRVQTELTASGVGTEANIFQKYAKSKNIRVQTTLTGAELNDQSNVSRLYSQGEDLPIPLETDQTHQENQIGVTIDSDHINNSNSSSNQQVIYINNNNVKTKNPSTSSPIEGYADEPLLSLVDACEPLTDVLHNLSFYVELALNGTPREPPDRLSVDESAAIRLYTIEWNKPHRSLYSDMNYHLKTMNREKLLPYFRYLKLFITALVKLPCVPPLTVWRGVTKNLSGDFPPGTRVTWWAFSSTTTQMTVLENNMYLGSEGDRTLFSVEAINGRTIKAHSHFVTEDE</sequence>
<organism evidence="7 8">
    <name type="scientific">Adineta ricciae</name>
    <name type="common">Rotifer</name>
    <dbReference type="NCBI Taxonomy" id="249248"/>
    <lineage>
        <taxon>Eukaryota</taxon>
        <taxon>Metazoa</taxon>
        <taxon>Spiralia</taxon>
        <taxon>Gnathifera</taxon>
        <taxon>Rotifera</taxon>
        <taxon>Eurotatoria</taxon>
        <taxon>Bdelloidea</taxon>
        <taxon>Adinetida</taxon>
        <taxon>Adinetidae</taxon>
        <taxon>Adineta</taxon>
    </lineage>
</organism>
<evidence type="ECO:0000313" key="7">
    <source>
        <dbReference type="EMBL" id="CAF1605041.1"/>
    </source>
</evidence>